<dbReference type="AlphaFoldDB" id="H2YI16"/>
<reference evidence="2" key="3">
    <citation type="submission" date="2025-09" db="UniProtKB">
        <authorList>
            <consortium name="Ensembl"/>
        </authorList>
    </citation>
    <scope>IDENTIFICATION</scope>
</reference>
<evidence type="ECO:0000313" key="2">
    <source>
        <dbReference type="Ensembl" id="ENSCSAVP00000004965.1"/>
    </source>
</evidence>
<dbReference type="HOGENOM" id="CLU_1044009_0_0_1"/>
<keyword evidence="3" id="KW-1185">Reference proteome</keyword>
<evidence type="ECO:0000256" key="1">
    <source>
        <dbReference type="SAM" id="MobiDB-lite"/>
    </source>
</evidence>
<evidence type="ECO:0000313" key="3">
    <source>
        <dbReference type="Proteomes" id="UP000007875"/>
    </source>
</evidence>
<feature type="compositionally biased region" description="Polar residues" evidence="1">
    <location>
        <begin position="89"/>
        <end position="100"/>
    </location>
</feature>
<feature type="compositionally biased region" description="Polar residues" evidence="1">
    <location>
        <begin position="232"/>
        <end position="246"/>
    </location>
</feature>
<organism evidence="2 3">
    <name type="scientific">Ciona savignyi</name>
    <name type="common">Pacific transparent sea squirt</name>
    <dbReference type="NCBI Taxonomy" id="51511"/>
    <lineage>
        <taxon>Eukaryota</taxon>
        <taxon>Metazoa</taxon>
        <taxon>Chordata</taxon>
        <taxon>Tunicata</taxon>
        <taxon>Ascidiacea</taxon>
        <taxon>Phlebobranchia</taxon>
        <taxon>Cionidae</taxon>
        <taxon>Ciona</taxon>
    </lineage>
</organism>
<proteinExistence type="predicted"/>
<reference evidence="3" key="1">
    <citation type="submission" date="2003-08" db="EMBL/GenBank/DDBJ databases">
        <authorList>
            <person name="Birren B."/>
            <person name="Nusbaum C."/>
            <person name="Abebe A."/>
            <person name="Abouelleil A."/>
            <person name="Adekoya E."/>
            <person name="Ait-zahra M."/>
            <person name="Allen N."/>
            <person name="Allen T."/>
            <person name="An P."/>
            <person name="Anderson M."/>
            <person name="Anderson S."/>
            <person name="Arachchi H."/>
            <person name="Armbruster J."/>
            <person name="Bachantsang P."/>
            <person name="Baldwin J."/>
            <person name="Barry A."/>
            <person name="Bayul T."/>
            <person name="Blitshsteyn B."/>
            <person name="Bloom T."/>
            <person name="Blye J."/>
            <person name="Boguslavskiy L."/>
            <person name="Borowsky M."/>
            <person name="Boukhgalter B."/>
            <person name="Brunache A."/>
            <person name="Butler J."/>
            <person name="Calixte N."/>
            <person name="Calvo S."/>
            <person name="Camarata J."/>
            <person name="Campo K."/>
            <person name="Chang J."/>
            <person name="Cheshatsang Y."/>
            <person name="Citroen M."/>
            <person name="Collymore A."/>
            <person name="Considine T."/>
            <person name="Cook A."/>
            <person name="Cooke P."/>
            <person name="Corum B."/>
            <person name="Cuomo C."/>
            <person name="David R."/>
            <person name="Dawoe T."/>
            <person name="Degray S."/>
            <person name="Dodge S."/>
            <person name="Dooley K."/>
            <person name="Dorje P."/>
            <person name="Dorjee K."/>
            <person name="Dorris L."/>
            <person name="Duffey N."/>
            <person name="Dupes A."/>
            <person name="Elkins T."/>
            <person name="Engels R."/>
            <person name="Erickson J."/>
            <person name="Farina A."/>
            <person name="Faro S."/>
            <person name="Ferreira P."/>
            <person name="Fischer H."/>
            <person name="Fitzgerald M."/>
            <person name="Foley K."/>
            <person name="Gage D."/>
            <person name="Galagan J."/>
            <person name="Gearin G."/>
            <person name="Gnerre S."/>
            <person name="Gnirke A."/>
            <person name="Goyette A."/>
            <person name="Graham J."/>
            <person name="Grandbois E."/>
            <person name="Gyaltsen K."/>
            <person name="Hafez N."/>
            <person name="Hagopian D."/>
            <person name="Hagos B."/>
            <person name="Hall J."/>
            <person name="Hatcher B."/>
            <person name="Heller A."/>
            <person name="Higgins H."/>
            <person name="Honan T."/>
            <person name="Horn A."/>
            <person name="Houde N."/>
            <person name="Hughes L."/>
            <person name="Hulme W."/>
            <person name="Husby E."/>
            <person name="Iliev I."/>
            <person name="Jaffe D."/>
            <person name="Jones C."/>
            <person name="Kamal M."/>
            <person name="Kamat A."/>
            <person name="Kamvysselis M."/>
            <person name="Karlsson E."/>
            <person name="Kells C."/>
            <person name="Kieu A."/>
            <person name="Kisner P."/>
            <person name="Kodira C."/>
            <person name="Kulbokas E."/>
            <person name="Labutti K."/>
            <person name="Lama D."/>
            <person name="Landers T."/>
            <person name="Leger J."/>
            <person name="Levine S."/>
            <person name="Lewis D."/>
            <person name="Lewis T."/>
            <person name="Lindblad-toh K."/>
            <person name="Liu X."/>
            <person name="Lokyitsang T."/>
            <person name="Lokyitsang Y."/>
            <person name="Lucien O."/>
            <person name="Lui A."/>
            <person name="Ma L.J."/>
            <person name="Mabbitt R."/>
            <person name="Macdonald J."/>
            <person name="Maclean C."/>
            <person name="Major J."/>
            <person name="Manning J."/>
            <person name="Marabella R."/>
            <person name="Maru K."/>
            <person name="Matthews C."/>
            <person name="Mauceli E."/>
            <person name="Mccarthy M."/>
            <person name="Mcdonough S."/>
            <person name="Mcghee T."/>
            <person name="Meldrim J."/>
            <person name="Meneus L."/>
            <person name="Mesirov J."/>
            <person name="Mihalev A."/>
            <person name="Mihova T."/>
            <person name="Mikkelsen T."/>
            <person name="Mlenga V."/>
            <person name="Moru K."/>
            <person name="Mozes J."/>
            <person name="Mulrain L."/>
            <person name="Munson G."/>
            <person name="Naylor J."/>
            <person name="Newes C."/>
            <person name="Nguyen C."/>
            <person name="Nguyen N."/>
            <person name="Nguyen T."/>
            <person name="Nicol R."/>
            <person name="Nielsen C."/>
            <person name="Nizzari M."/>
            <person name="Norbu C."/>
            <person name="Norbu N."/>
            <person name="O'donnell P."/>
            <person name="Okoawo O."/>
            <person name="O'leary S."/>
            <person name="Omotosho B."/>
            <person name="O'neill K."/>
            <person name="Osman S."/>
            <person name="Parker S."/>
            <person name="Perrin D."/>
            <person name="Phunkhang P."/>
            <person name="Piqani B."/>
            <person name="Purcell S."/>
            <person name="Rachupka T."/>
            <person name="Ramasamy U."/>
            <person name="Rameau R."/>
            <person name="Ray V."/>
            <person name="Raymond C."/>
            <person name="Retta R."/>
            <person name="Richardson S."/>
            <person name="Rise C."/>
            <person name="Rodriguez J."/>
            <person name="Rogers J."/>
            <person name="Rogov P."/>
            <person name="Rutman M."/>
            <person name="Schupbach R."/>
            <person name="Seaman C."/>
            <person name="Settipalli S."/>
            <person name="Sharpe T."/>
            <person name="Sheridan J."/>
            <person name="Sherpa N."/>
            <person name="Shi J."/>
            <person name="Smirnov S."/>
            <person name="Smith C."/>
            <person name="Sougnez C."/>
            <person name="Spencer B."/>
            <person name="Stalker J."/>
            <person name="Stange-thomann N."/>
            <person name="Stavropoulos S."/>
            <person name="Stetson K."/>
            <person name="Stone C."/>
            <person name="Stone S."/>
            <person name="Stubbs M."/>
            <person name="Talamas J."/>
            <person name="Tchuinga P."/>
            <person name="Tenzing P."/>
            <person name="Tesfaye S."/>
            <person name="Theodore J."/>
            <person name="Thoulutsang Y."/>
            <person name="Topham K."/>
            <person name="Towey S."/>
            <person name="Tsamla T."/>
            <person name="Tsomo N."/>
            <person name="Vallee D."/>
            <person name="Vassiliev H."/>
            <person name="Venkataraman V."/>
            <person name="Vinson J."/>
            <person name="Vo A."/>
            <person name="Wade C."/>
            <person name="Wang S."/>
            <person name="Wangchuk T."/>
            <person name="Wangdi T."/>
            <person name="Whittaker C."/>
            <person name="Wilkinson J."/>
            <person name="Wu Y."/>
            <person name="Wyman D."/>
            <person name="Yadav S."/>
            <person name="Yang S."/>
            <person name="Yang X."/>
            <person name="Yeager S."/>
            <person name="Yee E."/>
            <person name="Young G."/>
            <person name="Zainoun J."/>
            <person name="Zembeck L."/>
            <person name="Zimmer A."/>
            <person name="Zody M."/>
            <person name="Lander E."/>
        </authorList>
    </citation>
    <scope>NUCLEOTIDE SEQUENCE [LARGE SCALE GENOMIC DNA]</scope>
</reference>
<dbReference type="Ensembl" id="ENSCSAVT00000005035.1">
    <property type="protein sequence ID" value="ENSCSAVP00000004965.1"/>
    <property type="gene ID" value="ENSCSAVG00000002958.1"/>
</dbReference>
<feature type="compositionally biased region" description="Basic and acidic residues" evidence="1">
    <location>
        <begin position="51"/>
        <end position="60"/>
    </location>
</feature>
<dbReference type="InParanoid" id="H2YI16"/>
<accession>H2YI16</accession>
<reference evidence="2" key="2">
    <citation type="submission" date="2025-08" db="UniProtKB">
        <authorList>
            <consortium name="Ensembl"/>
        </authorList>
    </citation>
    <scope>IDENTIFICATION</scope>
</reference>
<dbReference type="Proteomes" id="UP000007875">
    <property type="component" value="Unassembled WGS sequence"/>
</dbReference>
<protein>
    <submittedName>
        <fullName evidence="2">Uncharacterized protein</fullName>
    </submittedName>
</protein>
<feature type="region of interest" description="Disordered" evidence="1">
    <location>
        <begin position="1"/>
        <end position="136"/>
    </location>
</feature>
<feature type="region of interest" description="Disordered" evidence="1">
    <location>
        <begin position="200"/>
        <end position="267"/>
    </location>
</feature>
<sequence length="267" mass="29954">MSQGTVTDYFPQRRTRGSVQASKRLKIADSLQPDLKELKTTESQKPNTRSRNKEPNEKRVTRSTMRKLSKTPKTLKEYFSPPVPPRVDCSNSIVTVTTAADDNHDVPVSPSKRKNNDPDQSPVKRGRVTPKKGFEFEAPMSNIGTEFASSRPTRKTARKRLALNDDVIIKSCDVTTKSSDVTAENTNVITNKDCKVAVSNNESANTTRKEKFDSNSQKDLNVKLKSSKKKQVNSTEIEQSNSQAEITENPKKLKTRKAKQTEKTLKI</sequence>
<name>H2YI16_CIOSA</name>